<protein>
    <recommendedName>
        <fullName evidence="3">histidine kinase</fullName>
        <ecNumber evidence="3">2.7.13.3</ecNumber>
    </recommendedName>
</protein>
<evidence type="ECO:0000256" key="4">
    <source>
        <dbReference type="ARBA" id="ARBA00022553"/>
    </source>
</evidence>
<comment type="subcellular location">
    <subcellularLocation>
        <location evidence="2">Cell membrane</location>
    </subcellularLocation>
</comment>
<evidence type="ECO:0000256" key="1">
    <source>
        <dbReference type="ARBA" id="ARBA00000085"/>
    </source>
</evidence>
<evidence type="ECO:0000256" key="3">
    <source>
        <dbReference type="ARBA" id="ARBA00012438"/>
    </source>
</evidence>
<name>A0A7W4UQE7_9MICO</name>
<dbReference type="SUPFAM" id="SSF47384">
    <property type="entry name" value="Homodimeric domain of signal transducing histidine kinase"/>
    <property type="match status" value="1"/>
</dbReference>
<comment type="caution">
    <text evidence="8">The sequence shown here is derived from an EMBL/GenBank/DDBJ whole genome shotgun (WGS) entry which is preliminary data.</text>
</comment>
<dbReference type="SMART" id="SM00387">
    <property type="entry name" value="HATPase_c"/>
    <property type="match status" value="1"/>
</dbReference>
<dbReference type="CDD" id="cd00082">
    <property type="entry name" value="HisKA"/>
    <property type="match status" value="1"/>
</dbReference>
<sequence length="295" mass="30483">MAAASANGTGAVLELHGRELDASERRLLTVIVAQLGAALEHSDLRDAADEVAPLAASDKVRRALLSALSHDLRRPLAAATAAVSGLRSAGQELSVGDREELLEAADESLGTLASLVTDLLDVSRLQSGALAVSIMQTDPADVIVPALDELQLGPDSVELALDPSAASVAADPALLQRVLVNLLANAVRHSPTGRRVRLATSEFGGRVQIRVVDHGPGIPAERREDEFVPFQRLGDTDNTTGLGLGLAISKGFVKGMHGTLVPEDTPGGGLTMVVTLPVTGDVHGESHGESQGGRA</sequence>
<dbReference type="EMBL" id="JACHWJ010000003">
    <property type="protein sequence ID" value="MBB2958274.1"/>
    <property type="molecule type" value="Genomic_DNA"/>
</dbReference>
<keyword evidence="5 8" id="KW-0808">Transferase</keyword>
<dbReference type="InterPro" id="IPR036890">
    <property type="entry name" value="HATPase_C_sf"/>
</dbReference>
<keyword evidence="9" id="KW-1185">Reference proteome</keyword>
<dbReference type="SUPFAM" id="SSF55874">
    <property type="entry name" value="ATPase domain of HSP90 chaperone/DNA topoisomerase II/histidine kinase"/>
    <property type="match status" value="1"/>
</dbReference>
<dbReference type="InterPro" id="IPR004358">
    <property type="entry name" value="Sig_transdc_His_kin-like_C"/>
</dbReference>
<evidence type="ECO:0000256" key="2">
    <source>
        <dbReference type="ARBA" id="ARBA00004236"/>
    </source>
</evidence>
<dbReference type="InterPro" id="IPR003661">
    <property type="entry name" value="HisK_dim/P_dom"/>
</dbReference>
<dbReference type="InterPro" id="IPR005467">
    <property type="entry name" value="His_kinase_dom"/>
</dbReference>
<dbReference type="PRINTS" id="PR00344">
    <property type="entry name" value="BCTRLSENSOR"/>
</dbReference>
<keyword evidence="4" id="KW-0597">Phosphoprotein</keyword>
<dbReference type="RefSeq" id="WP_377605266.1">
    <property type="nucleotide sequence ID" value="NZ_JACHWJ010000003.1"/>
</dbReference>
<dbReference type="InterPro" id="IPR036097">
    <property type="entry name" value="HisK_dim/P_sf"/>
</dbReference>
<evidence type="ECO:0000256" key="5">
    <source>
        <dbReference type="ARBA" id="ARBA00022777"/>
    </source>
</evidence>
<feature type="domain" description="Histidine kinase" evidence="7">
    <location>
        <begin position="67"/>
        <end position="280"/>
    </location>
</feature>
<dbReference type="GO" id="GO:0005886">
    <property type="term" value="C:plasma membrane"/>
    <property type="evidence" value="ECO:0007669"/>
    <property type="project" value="UniProtKB-SubCell"/>
</dbReference>
<dbReference type="PANTHER" id="PTHR45569">
    <property type="entry name" value="SENSOR PROTEIN KDPD"/>
    <property type="match status" value="1"/>
</dbReference>
<proteinExistence type="predicted"/>
<evidence type="ECO:0000256" key="6">
    <source>
        <dbReference type="ARBA" id="ARBA00023012"/>
    </source>
</evidence>
<dbReference type="PANTHER" id="PTHR45569:SF1">
    <property type="entry name" value="SENSOR PROTEIN KDPD"/>
    <property type="match status" value="1"/>
</dbReference>
<evidence type="ECO:0000313" key="8">
    <source>
        <dbReference type="EMBL" id="MBB2958274.1"/>
    </source>
</evidence>
<comment type="catalytic activity">
    <reaction evidence="1">
        <text>ATP + protein L-histidine = ADP + protein N-phospho-L-histidine.</text>
        <dbReference type="EC" id="2.7.13.3"/>
    </reaction>
</comment>
<dbReference type="AlphaFoldDB" id="A0A7W4UQE7"/>
<dbReference type="Gene3D" id="3.30.565.10">
    <property type="entry name" value="Histidine kinase-like ATPase, C-terminal domain"/>
    <property type="match status" value="1"/>
</dbReference>
<dbReference type="EC" id="2.7.13.3" evidence="3"/>
<dbReference type="InterPro" id="IPR052023">
    <property type="entry name" value="Histidine_kinase_KdpD"/>
</dbReference>
<evidence type="ECO:0000313" key="9">
    <source>
        <dbReference type="Proteomes" id="UP000545286"/>
    </source>
</evidence>
<dbReference type="InterPro" id="IPR003594">
    <property type="entry name" value="HATPase_dom"/>
</dbReference>
<gene>
    <name evidence="8" type="ORF">FHX72_002419</name>
</gene>
<evidence type="ECO:0000259" key="7">
    <source>
        <dbReference type="PROSITE" id="PS50109"/>
    </source>
</evidence>
<dbReference type="CDD" id="cd00075">
    <property type="entry name" value="HATPase"/>
    <property type="match status" value="1"/>
</dbReference>
<keyword evidence="5 8" id="KW-0418">Kinase</keyword>
<dbReference type="SMART" id="SM00388">
    <property type="entry name" value="HisKA"/>
    <property type="match status" value="1"/>
</dbReference>
<dbReference type="PROSITE" id="PS50109">
    <property type="entry name" value="HIS_KIN"/>
    <property type="match status" value="1"/>
</dbReference>
<dbReference type="Proteomes" id="UP000545286">
    <property type="component" value="Unassembled WGS sequence"/>
</dbReference>
<organism evidence="8 9">
    <name type="scientific">Pseudoclavibacter helvolus</name>
    <dbReference type="NCBI Taxonomy" id="255205"/>
    <lineage>
        <taxon>Bacteria</taxon>
        <taxon>Bacillati</taxon>
        <taxon>Actinomycetota</taxon>
        <taxon>Actinomycetes</taxon>
        <taxon>Micrococcales</taxon>
        <taxon>Microbacteriaceae</taxon>
        <taxon>Pseudoclavibacter</taxon>
    </lineage>
</organism>
<keyword evidence="6" id="KW-0902">Two-component regulatory system</keyword>
<accession>A0A7W4UQE7</accession>
<dbReference type="Pfam" id="PF02518">
    <property type="entry name" value="HATPase_c"/>
    <property type="match status" value="1"/>
</dbReference>
<dbReference type="Gene3D" id="1.10.287.130">
    <property type="match status" value="1"/>
</dbReference>
<dbReference type="Pfam" id="PF00512">
    <property type="entry name" value="HisKA"/>
    <property type="match status" value="1"/>
</dbReference>
<reference evidence="8 9" key="1">
    <citation type="submission" date="2020-08" db="EMBL/GenBank/DDBJ databases">
        <title>Sequencing the genomes of 1000 actinobacteria strains.</title>
        <authorList>
            <person name="Klenk H.-P."/>
        </authorList>
    </citation>
    <scope>NUCLEOTIDE SEQUENCE [LARGE SCALE GENOMIC DNA]</scope>
    <source>
        <strain evidence="8 9">DSM 20419</strain>
    </source>
</reference>
<dbReference type="GO" id="GO:0000155">
    <property type="term" value="F:phosphorelay sensor kinase activity"/>
    <property type="evidence" value="ECO:0007669"/>
    <property type="project" value="InterPro"/>
</dbReference>